<feature type="transmembrane region" description="Helical" evidence="6">
    <location>
        <begin position="600"/>
        <end position="623"/>
    </location>
</feature>
<dbReference type="GeneID" id="111022811"/>
<dbReference type="GO" id="GO:0016020">
    <property type="term" value="C:membrane"/>
    <property type="evidence" value="ECO:0007669"/>
    <property type="project" value="UniProtKB-SubCell"/>
</dbReference>
<feature type="transmembrane region" description="Helical" evidence="6">
    <location>
        <begin position="291"/>
        <end position="313"/>
    </location>
</feature>
<feature type="transmembrane region" description="Helical" evidence="6">
    <location>
        <begin position="523"/>
        <end position="540"/>
    </location>
</feature>
<evidence type="ECO:0000313" key="7">
    <source>
        <dbReference type="Proteomes" id="UP000504603"/>
    </source>
</evidence>
<dbReference type="OrthoDB" id="8904098at2759"/>
<reference evidence="8" key="1">
    <citation type="submission" date="2025-08" db="UniProtKB">
        <authorList>
            <consortium name="RefSeq"/>
        </authorList>
    </citation>
    <scope>IDENTIFICATION</scope>
    <source>
        <strain evidence="8">OHB3-1</strain>
    </source>
</reference>
<sequence length="687" mass="76447">MEARLLPFKASAMHGGPSISLFLFPFYPCSAIDEHWDGFYCDGVGTRDRWGHFFGRRRASSVGFYRWLSTVRGGELISNANGLDCLSFYYKIQVADLHQLENGQERFQSSYTEEAALADQNDKTTPKGRRIGGWNCGMLLLVNQGLVTLAYAGVEVNLVLFSKSVLRQTNAEAANTFSRWMGTTYCFSLLGAFLSDSYLGRYLTCIIFQLIFIVGLIALSLLTHISLLKPNGCGKIGQLCDPHGLTELSIFYISIYLIALGNGAPEPALATFGAEQFDDKDPKENRAKASFYSYFYVSINMGCLFSETVLVYMENLGHWKVGFWICGGSALLGYILLLSGSSRYRQSKPCGNPISRFSQVVMASMKKMNLPMPSNGEGLYEGLGKEATRRMLHTEGFKFLDRAAILTAEEMNLIWNQGQTPNPWQICCVSQVEEVKCILRLLPVWFCTIFSSVVFIQMLSLFVEQGASMDTVVSNFHIPPASMTAFDIVSTTLFIMLYDRLLVPIYIRIAKRRPKPPNELQRIGIGLAIAIVALVIAGFVEQKRLRHASISGEETSSLSIFWQTPQYVLVGVSEAFVYVAQMDFFASQTPDGLKSLGMGLSMSSTAMGSYLASMILTIVMAVTETNGKPGWVPPNLNDGHLDRFFFLSAALTALNLAFYVICAKRYKGSTTEKQDGDREEELDREFK</sequence>
<proteinExistence type="inferred from homology"/>
<evidence type="ECO:0000256" key="1">
    <source>
        <dbReference type="ARBA" id="ARBA00004141"/>
    </source>
</evidence>
<dbReference type="AlphaFoldDB" id="A0A6J1DSP9"/>
<dbReference type="InterPro" id="IPR036259">
    <property type="entry name" value="MFS_trans_sf"/>
</dbReference>
<feature type="transmembrane region" description="Helical" evidence="6">
    <location>
        <begin position="483"/>
        <end position="502"/>
    </location>
</feature>
<evidence type="ECO:0000256" key="2">
    <source>
        <dbReference type="ARBA" id="ARBA00005982"/>
    </source>
</evidence>
<dbReference type="KEGG" id="mcha:111022811"/>
<feature type="transmembrane region" description="Helical" evidence="6">
    <location>
        <begin position="643"/>
        <end position="663"/>
    </location>
</feature>
<dbReference type="Proteomes" id="UP000504603">
    <property type="component" value="Unplaced"/>
</dbReference>
<dbReference type="GO" id="GO:0022857">
    <property type="term" value="F:transmembrane transporter activity"/>
    <property type="evidence" value="ECO:0007669"/>
    <property type="project" value="InterPro"/>
</dbReference>
<evidence type="ECO:0000256" key="3">
    <source>
        <dbReference type="ARBA" id="ARBA00022692"/>
    </source>
</evidence>
<accession>A0A6J1DSP9</accession>
<feature type="transmembrane region" description="Helical" evidence="6">
    <location>
        <begin position="319"/>
        <end position="338"/>
    </location>
</feature>
<dbReference type="Gene3D" id="1.20.1250.20">
    <property type="entry name" value="MFS general substrate transporter like domains"/>
    <property type="match status" value="1"/>
</dbReference>
<comment type="subcellular location">
    <subcellularLocation>
        <location evidence="1">Membrane</location>
        <topology evidence="1">Multi-pass membrane protein</topology>
    </subcellularLocation>
</comment>
<keyword evidence="7" id="KW-1185">Reference proteome</keyword>
<feature type="transmembrane region" description="Helical" evidence="6">
    <location>
        <begin position="133"/>
        <end position="154"/>
    </location>
</feature>
<evidence type="ECO:0000256" key="6">
    <source>
        <dbReference type="SAM" id="Phobius"/>
    </source>
</evidence>
<dbReference type="RefSeq" id="XP_022155766.1">
    <property type="nucleotide sequence ID" value="XM_022300074.1"/>
</dbReference>
<dbReference type="SUPFAM" id="SSF103473">
    <property type="entry name" value="MFS general substrate transporter"/>
    <property type="match status" value="1"/>
</dbReference>
<feature type="transmembrane region" description="Helical" evidence="6">
    <location>
        <begin position="441"/>
        <end position="463"/>
    </location>
</feature>
<dbReference type="PANTHER" id="PTHR11654">
    <property type="entry name" value="OLIGOPEPTIDE TRANSPORTER-RELATED"/>
    <property type="match status" value="1"/>
</dbReference>
<feature type="transmembrane region" description="Helical" evidence="6">
    <location>
        <begin position="560"/>
        <end position="579"/>
    </location>
</feature>
<evidence type="ECO:0000256" key="4">
    <source>
        <dbReference type="ARBA" id="ARBA00022989"/>
    </source>
</evidence>
<keyword evidence="3 6" id="KW-0812">Transmembrane</keyword>
<gene>
    <name evidence="8" type="primary">LOC111022811</name>
</gene>
<protein>
    <submittedName>
        <fullName evidence="8">Protein NRT1/ PTR FAMILY 7.3-like isoform X1</fullName>
    </submittedName>
</protein>
<keyword evidence="4 6" id="KW-1133">Transmembrane helix</keyword>
<organism evidence="7 8">
    <name type="scientific">Momordica charantia</name>
    <name type="common">Bitter gourd</name>
    <name type="synonym">Balsam pear</name>
    <dbReference type="NCBI Taxonomy" id="3673"/>
    <lineage>
        <taxon>Eukaryota</taxon>
        <taxon>Viridiplantae</taxon>
        <taxon>Streptophyta</taxon>
        <taxon>Embryophyta</taxon>
        <taxon>Tracheophyta</taxon>
        <taxon>Spermatophyta</taxon>
        <taxon>Magnoliopsida</taxon>
        <taxon>eudicotyledons</taxon>
        <taxon>Gunneridae</taxon>
        <taxon>Pentapetalae</taxon>
        <taxon>rosids</taxon>
        <taxon>fabids</taxon>
        <taxon>Cucurbitales</taxon>
        <taxon>Cucurbitaceae</taxon>
        <taxon>Momordiceae</taxon>
        <taxon>Momordica</taxon>
    </lineage>
</organism>
<keyword evidence="5 6" id="KW-0472">Membrane</keyword>
<dbReference type="InterPro" id="IPR000109">
    <property type="entry name" value="POT_fam"/>
</dbReference>
<feature type="transmembrane region" description="Helical" evidence="6">
    <location>
        <begin position="199"/>
        <end position="222"/>
    </location>
</feature>
<comment type="similarity">
    <text evidence="2">Belongs to the major facilitator superfamily. Proton-dependent oligopeptide transporter (POT/PTR) (TC 2.A.17) family.</text>
</comment>
<name>A0A6J1DSP9_MOMCH</name>
<evidence type="ECO:0000313" key="8">
    <source>
        <dbReference type="RefSeq" id="XP_022155766.1"/>
    </source>
</evidence>
<evidence type="ECO:0000256" key="5">
    <source>
        <dbReference type="ARBA" id="ARBA00023136"/>
    </source>
</evidence>
<dbReference type="Pfam" id="PF00854">
    <property type="entry name" value="PTR2"/>
    <property type="match status" value="1"/>
</dbReference>